<feature type="compositionally biased region" description="Basic and acidic residues" evidence="1">
    <location>
        <begin position="330"/>
        <end position="339"/>
    </location>
</feature>
<evidence type="ECO:0000256" key="2">
    <source>
        <dbReference type="SAM" id="Phobius"/>
    </source>
</evidence>
<feature type="transmembrane region" description="Helical" evidence="2">
    <location>
        <begin position="245"/>
        <end position="271"/>
    </location>
</feature>
<evidence type="ECO:0000313" key="4">
    <source>
        <dbReference type="EMBL" id="RSL46868.1"/>
    </source>
</evidence>
<protein>
    <submittedName>
        <fullName evidence="4">Uncharacterized protein</fullName>
    </submittedName>
</protein>
<organism evidence="4 5">
    <name type="scientific">Fusarium duplospermum</name>
    <dbReference type="NCBI Taxonomy" id="1325734"/>
    <lineage>
        <taxon>Eukaryota</taxon>
        <taxon>Fungi</taxon>
        <taxon>Dikarya</taxon>
        <taxon>Ascomycota</taxon>
        <taxon>Pezizomycotina</taxon>
        <taxon>Sordariomycetes</taxon>
        <taxon>Hypocreomycetidae</taxon>
        <taxon>Hypocreales</taxon>
        <taxon>Nectriaceae</taxon>
        <taxon>Fusarium</taxon>
        <taxon>Fusarium solani species complex</taxon>
    </lineage>
</organism>
<feature type="signal peptide" evidence="3">
    <location>
        <begin position="1"/>
        <end position="22"/>
    </location>
</feature>
<dbReference type="OrthoDB" id="5039529at2759"/>
<feature type="chain" id="PRO_5019203198" evidence="3">
    <location>
        <begin position="23"/>
        <end position="339"/>
    </location>
</feature>
<keyword evidence="2" id="KW-0812">Transmembrane</keyword>
<keyword evidence="2" id="KW-1133">Transmembrane helix</keyword>
<evidence type="ECO:0000256" key="3">
    <source>
        <dbReference type="SAM" id="SignalP"/>
    </source>
</evidence>
<evidence type="ECO:0000256" key="1">
    <source>
        <dbReference type="SAM" id="MobiDB-lite"/>
    </source>
</evidence>
<feature type="region of interest" description="Disordered" evidence="1">
    <location>
        <begin position="189"/>
        <end position="220"/>
    </location>
</feature>
<keyword evidence="3" id="KW-0732">Signal</keyword>
<dbReference type="Proteomes" id="UP000288168">
    <property type="component" value="Unassembled WGS sequence"/>
</dbReference>
<comment type="caution">
    <text evidence="4">The sequence shown here is derived from an EMBL/GenBank/DDBJ whole genome shotgun (WGS) entry which is preliminary data.</text>
</comment>
<dbReference type="AlphaFoldDB" id="A0A428P1G3"/>
<feature type="compositionally biased region" description="Basic and acidic residues" evidence="1">
    <location>
        <begin position="189"/>
        <end position="204"/>
    </location>
</feature>
<dbReference type="EMBL" id="NKCI01000229">
    <property type="protein sequence ID" value="RSL46868.1"/>
    <property type="molecule type" value="Genomic_DNA"/>
</dbReference>
<feature type="compositionally biased region" description="Polar residues" evidence="1">
    <location>
        <begin position="311"/>
        <end position="328"/>
    </location>
</feature>
<reference evidence="4 5" key="1">
    <citation type="submission" date="2017-06" db="EMBL/GenBank/DDBJ databases">
        <title>Comparative genomic analysis of Ambrosia Fusariam Clade fungi.</title>
        <authorList>
            <person name="Stajich J.E."/>
            <person name="Carrillo J."/>
            <person name="Kijimoto T."/>
            <person name="Eskalen A."/>
            <person name="O'Donnell K."/>
            <person name="Kasson M."/>
        </authorList>
    </citation>
    <scope>NUCLEOTIDE SEQUENCE [LARGE SCALE GENOMIC DNA]</scope>
    <source>
        <strain evidence="4 5">NRRL62584</strain>
    </source>
</reference>
<proteinExistence type="predicted"/>
<sequence>MSIFKLMWVWAFGLVCGRTSQAFSTRTSVNILHDTEPEVRELGHQQRLQREDLDDLISGTLTITIAPDATCGAFDGGRSVYTCGNRPCTWESGVINRVFCHWEHIPTTCLDRTEICDKECSSSSKYYGHCKESLSPSCGLHSLGNGIYGHYCAKSNLAAPIDTLWGREPEDLTTVVVVNRFQVSLVVDDKDSESASESESERTTESASQTSPTITTDLETTVTEVTQSISTTTSPSNGPHNDPNVSAIVGGVVSGLAVVGLTVGFLGFLFLRRRRRPEDTPFNGPAHDGRQQPYTTEAKGTPFERLRQLVGGSSTPVELQGDTASPVTARTDERSGMGS</sequence>
<feature type="region of interest" description="Disordered" evidence="1">
    <location>
        <begin position="277"/>
        <end position="339"/>
    </location>
</feature>
<feature type="compositionally biased region" description="Low complexity" evidence="1">
    <location>
        <begin position="205"/>
        <end position="220"/>
    </location>
</feature>
<gene>
    <name evidence="4" type="ORF">CEP54_013647</name>
</gene>
<accession>A0A428P1G3</accession>
<keyword evidence="5" id="KW-1185">Reference proteome</keyword>
<name>A0A428P1G3_9HYPO</name>
<keyword evidence="2" id="KW-0472">Membrane</keyword>
<evidence type="ECO:0000313" key="5">
    <source>
        <dbReference type="Proteomes" id="UP000288168"/>
    </source>
</evidence>